<organism evidence="1 2">
    <name type="scientific">Nocardia neocaledoniensis</name>
    <dbReference type="NCBI Taxonomy" id="236511"/>
    <lineage>
        <taxon>Bacteria</taxon>
        <taxon>Bacillati</taxon>
        <taxon>Actinomycetota</taxon>
        <taxon>Actinomycetes</taxon>
        <taxon>Mycobacteriales</taxon>
        <taxon>Nocardiaceae</taxon>
        <taxon>Nocardia</taxon>
    </lineage>
</organism>
<dbReference type="RefSeq" id="WP_110036454.1">
    <property type="nucleotide sequence ID" value="NZ_QGTL01000002.1"/>
</dbReference>
<comment type="caution">
    <text evidence="1">The sequence shown here is derived from an EMBL/GenBank/DDBJ whole genome shotgun (WGS) entry which is preliminary data.</text>
</comment>
<keyword evidence="2" id="KW-1185">Reference proteome</keyword>
<reference evidence="1 2" key="1">
    <citation type="submission" date="2018-05" db="EMBL/GenBank/DDBJ databases">
        <title>Genomic Encyclopedia of Type Strains, Phase IV (KMG-IV): sequencing the most valuable type-strain genomes for metagenomic binning, comparative biology and taxonomic classification.</title>
        <authorList>
            <person name="Goeker M."/>
        </authorList>
    </citation>
    <scope>NUCLEOTIDE SEQUENCE [LARGE SCALE GENOMIC DNA]</scope>
    <source>
        <strain evidence="1 2">DSM 44717</strain>
    </source>
</reference>
<protein>
    <submittedName>
        <fullName evidence="1">Uncharacterized protein</fullName>
    </submittedName>
</protein>
<dbReference type="EMBL" id="QGTL01000002">
    <property type="protein sequence ID" value="PWV79299.1"/>
    <property type="molecule type" value="Genomic_DNA"/>
</dbReference>
<name>A0A317NVG7_9NOCA</name>
<evidence type="ECO:0000313" key="1">
    <source>
        <dbReference type="EMBL" id="PWV79299.1"/>
    </source>
</evidence>
<accession>A0A317NVG7</accession>
<evidence type="ECO:0000313" key="2">
    <source>
        <dbReference type="Proteomes" id="UP000246410"/>
    </source>
</evidence>
<sequence length="226" mass="24120">MRYRRSGSVVFLWVLAGVWFVACVAASISIAIDPSIGESDRAATALGTLVVGLLPGAGVQWHDKGLERRFALMAVRAAPPPVPMRPPGPRPEPVRAPQLPPRLQPAWNRLSQAWNVVSELQRQGWVDADSTRGLPQSMARLHQLGVADGMTDHLGGRRSSSVEQQIGRLADLLVALADEAVEHQATIGAGDFTPATLAAAAQRLAADSAAYRELMELSGTWTAPPS</sequence>
<dbReference type="Proteomes" id="UP000246410">
    <property type="component" value="Unassembled WGS sequence"/>
</dbReference>
<proteinExistence type="predicted"/>
<gene>
    <name evidence="1" type="ORF">DFR69_102362</name>
</gene>
<dbReference type="AlphaFoldDB" id="A0A317NVG7"/>
<dbReference type="PROSITE" id="PS51257">
    <property type="entry name" value="PROKAR_LIPOPROTEIN"/>
    <property type="match status" value="1"/>
</dbReference>